<dbReference type="GO" id="GO:0007165">
    <property type="term" value="P:signal transduction"/>
    <property type="evidence" value="ECO:0007669"/>
    <property type="project" value="UniProtKB-KW"/>
</dbReference>
<proteinExistence type="inferred from homology"/>
<gene>
    <name evidence="7" type="ORF">EOD42_09580</name>
</gene>
<dbReference type="PANTHER" id="PTHR43531:SF11">
    <property type="entry name" value="METHYL-ACCEPTING CHEMOTAXIS PROTEIN 3"/>
    <property type="match status" value="1"/>
</dbReference>
<evidence type="ECO:0000256" key="3">
    <source>
        <dbReference type="PROSITE-ProRule" id="PRU00284"/>
    </source>
</evidence>
<dbReference type="CDD" id="cd06225">
    <property type="entry name" value="HAMP"/>
    <property type="match status" value="1"/>
</dbReference>
<keyword evidence="3" id="KW-0807">Transducer</keyword>
<accession>A0A437MG70</accession>
<feature type="transmembrane region" description="Helical" evidence="4">
    <location>
        <begin position="34"/>
        <end position="55"/>
    </location>
</feature>
<dbReference type="SUPFAM" id="SSF58104">
    <property type="entry name" value="Methyl-accepting chemotaxis protein (MCP) signaling domain"/>
    <property type="match status" value="1"/>
</dbReference>
<evidence type="ECO:0000313" key="7">
    <source>
        <dbReference type="EMBL" id="RVT96658.1"/>
    </source>
</evidence>
<dbReference type="PROSITE" id="PS50885">
    <property type="entry name" value="HAMP"/>
    <property type="match status" value="1"/>
</dbReference>
<dbReference type="OrthoDB" id="3378718at2"/>
<keyword evidence="4" id="KW-0472">Membrane</keyword>
<dbReference type="GO" id="GO:0006935">
    <property type="term" value="P:chemotaxis"/>
    <property type="evidence" value="ECO:0007669"/>
    <property type="project" value="UniProtKB-KW"/>
</dbReference>
<sequence length="538" mass="56442">MAPEAPMPETKPPVRGTAPARGVALAGRIGFRTAAILAIMLAALGMLAGNALLLVQRENEIIESLGVRDRANIEAEDNFAQPISDFSAAFSAVMAGALPSIVTAPRMRRNAADIQASFARIEELMGPRMDPVLLGGARDMTARVGPLGDQVAQAFSRRDRNAYNQLQEEWLDILVALNNTSIAVREIIRTDQQASLRRAHDIAEEGERNTIIAAGVGLVGVGLTWLVLILLTARPLGRLAISMNHLAAGDADTKVPETHRADQVGEMARTVDVFKANLLATRAMAGQAMDSARRTAQATSEASSAIGQVSEGAMSQLAELREVGAALSQTTAAIGEVTRTTTTAQAQAEQANALVADSVQKVRALTETVDAVGEDTERVTRIAGTIQKIATQTNILAINAAIEAARAGEHGRGLSVVAEEVRALAASTEALAQEIADVVLLSGRRAREGAGVAAAVGESMDSLETLMNDSARMAAAIAVAMEEQQTVVGSLDARMATLTRIGQASATAAEELTVTMIDLSRLAMEARAAAEKLARRDG</sequence>
<dbReference type="SMART" id="SM00304">
    <property type="entry name" value="HAMP"/>
    <property type="match status" value="1"/>
</dbReference>
<dbReference type="PANTHER" id="PTHR43531">
    <property type="entry name" value="PROTEIN ICFG"/>
    <property type="match status" value="1"/>
</dbReference>
<dbReference type="Proteomes" id="UP000282957">
    <property type="component" value="Unassembled WGS sequence"/>
</dbReference>
<dbReference type="EMBL" id="SACL01000003">
    <property type="protein sequence ID" value="RVT96658.1"/>
    <property type="molecule type" value="Genomic_DNA"/>
</dbReference>
<dbReference type="InterPro" id="IPR051310">
    <property type="entry name" value="MCP_chemotaxis"/>
</dbReference>
<dbReference type="GO" id="GO:0004888">
    <property type="term" value="F:transmembrane signaling receptor activity"/>
    <property type="evidence" value="ECO:0007669"/>
    <property type="project" value="InterPro"/>
</dbReference>
<dbReference type="Gene3D" id="1.10.287.950">
    <property type="entry name" value="Methyl-accepting chemotaxis protein"/>
    <property type="match status" value="1"/>
</dbReference>
<evidence type="ECO:0000259" key="6">
    <source>
        <dbReference type="PROSITE" id="PS50885"/>
    </source>
</evidence>
<feature type="domain" description="Methyl-accepting transducer" evidence="5">
    <location>
        <begin position="291"/>
        <end position="520"/>
    </location>
</feature>
<organism evidence="7 8">
    <name type="scientific">Rhodovarius crocodyli</name>
    <dbReference type="NCBI Taxonomy" id="1979269"/>
    <lineage>
        <taxon>Bacteria</taxon>
        <taxon>Pseudomonadati</taxon>
        <taxon>Pseudomonadota</taxon>
        <taxon>Alphaproteobacteria</taxon>
        <taxon>Acetobacterales</taxon>
        <taxon>Roseomonadaceae</taxon>
        <taxon>Rhodovarius</taxon>
    </lineage>
</organism>
<evidence type="ECO:0000313" key="8">
    <source>
        <dbReference type="Proteomes" id="UP000282957"/>
    </source>
</evidence>
<keyword evidence="1" id="KW-0145">Chemotaxis</keyword>
<dbReference type="InterPro" id="IPR003660">
    <property type="entry name" value="HAMP_dom"/>
</dbReference>
<dbReference type="SMART" id="SM00283">
    <property type="entry name" value="MA"/>
    <property type="match status" value="1"/>
</dbReference>
<keyword evidence="4" id="KW-0812">Transmembrane</keyword>
<keyword evidence="8" id="KW-1185">Reference proteome</keyword>
<evidence type="ECO:0000259" key="5">
    <source>
        <dbReference type="PROSITE" id="PS50111"/>
    </source>
</evidence>
<dbReference type="PROSITE" id="PS50111">
    <property type="entry name" value="CHEMOTAXIS_TRANSDUC_2"/>
    <property type="match status" value="1"/>
</dbReference>
<evidence type="ECO:0000256" key="4">
    <source>
        <dbReference type="SAM" id="Phobius"/>
    </source>
</evidence>
<name>A0A437MG70_9PROT</name>
<dbReference type="PRINTS" id="PR00260">
    <property type="entry name" value="CHEMTRNSDUCR"/>
</dbReference>
<protein>
    <submittedName>
        <fullName evidence="7">Methyl-accepting chemotaxis protein</fullName>
    </submittedName>
</protein>
<comment type="caution">
    <text evidence="7">The sequence shown here is derived from an EMBL/GenBank/DDBJ whole genome shotgun (WGS) entry which is preliminary data.</text>
</comment>
<dbReference type="Pfam" id="PF00015">
    <property type="entry name" value="MCPsignal"/>
    <property type="match status" value="1"/>
</dbReference>
<evidence type="ECO:0000256" key="1">
    <source>
        <dbReference type="ARBA" id="ARBA00022500"/>
    </source>
</evidence>
<dbReference type="AlphaFoldDB" id="A0A437MG70"/>
<feature type="domain" description="HAMP" evidence="6">
    <location>
        <begin position="230"/>
        <end position="283"/>
    </location>
</feature>
<dbReference type="InterPro" id="IPR004089">
    <property type="entry name" value="MCPsignal_dom"/>
</dbReference>
<evidence type="ECO:0000256" key="2">
    <source>
        <dbReference type="ARBA" id="ARBA00029447"/>
    </source>
</evidence>
<reference evidence="7 8" key="1">
    <citation type="submission" date="2019-01" db="EMBL/GenBank/DDBJ databases">
        <authorList>
            <person name="Chen W.-M."/>
        </authorList>
    </citation>
    <scope>NUCLEOTIDE SEQUENCE [LARGE SCALE GENOMIC DNA]</scope>
    <source>
        <strain evidence="7 8">CCP-6</strain>
    </source>
</reference>
<dbReference type="Gene3D" id="1.10.8.500">
    <property type="entry name" value="HAMP domain in histidine kinase"/>
    <property type="match status" value="1"/>
</dbReference>
<dbReference type="Pfam" id="PF00672">
    <property type="entry name" value="HAMP"/>
    <property type="match status" value="1"/>
</dbReference>
<dbReference type="InterPro" id="IPR004090">
    <property type="entry name" value="Chemotax_Me-accpt_rcpt"/>
</dbReference>
<keyword evidence="4" id="KW-1133">Transmembrane helix</keyword>
<feature type="transmembrane region" description="Helical" evidence="4">
    <location>
        <begin position="211"/>
        <end position="233"/>
    </location>
</feature>
<comment type="similarity">
    <text evidence="2">Belongs to the methyl-accepting chemotaxis (MCP) protein family.</text>
</comment>
<dbReference type="GO" id="GO:0005886">
    <property type="term" value="C:plasma membrane"/>
    <property type="evidence" value="ECO:0007669"/>
    <property type="project" value="TreeGrafter"/>
</dbReference>